<protein>
    <recommendedName>
        <fullName evidence="4">Ribosomal protein L7/L12 C-terminal domain-containing protein</fullName>
    </recommendedName>
</protein>
<dbReference type="Gene3D" id="3.30.1390.10">
    <property type="match status" value="1"/>
</dbReference>
<proteinExistence type="predicted"/>
<gene>
    <name evidence="2" type="ORF">EAX61_05720</name>
</gene>
<dbReference type="AlphaFoldDB" id="A0A3M0GIP1"/>
<name>A0A3M0GIP1_9FLAO</name>
<dbReference type="EMBL" id="REFV01000004">
    <property type="protein sequence ID" value="RMB60979.1"/>
    <property type="molecule type" value="Genomic_DNA"/>
</dbReference>
<comment type="caution">
    <text evidence="2">The sequence shown here is derived from an EMBL/GenBank/DDBJ whole genome shotgun (WGS) entry which is preliminary data.</text>
</comment>
<keyword evidence="1" id="KW-0812">Transmembrane</keyword>
<dbReference type="InterPro" id="IPR014719">
    <property type="entry name" value="Ribosomal_bL12_C/ClpS-like"/>
</dbReference>
<dbReference type="Proteomes" id="UP000281985">
    <property type="component" value="Unassembled WGS sequence"/>
</dbReference>
<keyword evidence="1" id="KW-1133">Transmembrane helix</keyword>
<accession>A0A3M0GIP1</accession>
<evidence type="ECO:0000313" key="2">
    <source>
        <dbReference type="EMBL" id="RMB60979.1"/>
    </source>
</evidence>
<reference evidence="2 3" key="1">
    <citation type="submission" date="2018-10" db="EMBL/GenBank/DDBJ databases">
        <title>Dokdonia luteus sp. nov., isolated from sea water.</title>
        <authorList>
            <person name="Zhou L.Y."/>
            <person name="Du Z.J."/>
        </authorList>
    </citation>
    <scope>NUCLEOTIDE SEQUENCE [LARGE SCALE GENOMIC DNA]</scope>
    <source>
        <strain evidence="2 3">SH27</strain>
    </source>
</reference>
<keyword evidence="3" id="KW-1185">Reference proteome</keyword>
<organism evidence="2 3">
    <name type="scientific">Dokdonia sinensis</name>
    <dbReference type="NCBI Taxonomy" id="2479847"/>
    <lineage>
        <taxon>Bacteria</taxon>
        <taxon>Pseudomonadati</taxon>
        <taxon>Bacteroidota</taxon>
        <taxon>Flavobacteriia</taxon>
        <taxon>Flavobacteriales</taxon>
        <taxon>Flavobacteriaceae</taxon>
        <taxon>Dokdonia</taxon>
    </lineage>
</organism>
<keyword evidence="1" id="KW-0472">Membrane</keyword>
<evidence type="ECO:0000313" key="3">
    <source>
        <dbReference type="Proteomes" id="UP000281985"/>
    </source>
</evidence>
<dbReference type="OrthoDB" id="8857528at2"/>
<feature type="transmembrane region" description="Helical" evidence="1">
    <location>
        <begin position="82"/>
        <end position="102"/>
    </location>
</feature>
<evidence type="ECO:0000256" key="1">
    <source>
        <dbReference type="SAM" id="Phobius"/>
    </source>
</evidence>
<evidence type="ECO:0008006" key="4">
    <source>
        <dbReference type="Google" id="ProtNLM"/>
    </source>
</evidence>
<dbReference type="RefSeq" id="WP_121916714.1">
    <property type="nucleotide sequence ID" value="NZ_REFV01000004.1"/>
</dbReference>
<sequence>MYNLEDIFALVQAGKKLEAIKRLRLMYTGLGLKGAHDMVQSIADGSLTREEAIEKLKNHTRLTQAVPENGNIIIEKSTKDKVIGWLAVIVLLILMFIIMYAVGTFNI</sequence>